<feature type="domain" description="FAD-binding" evidence="1">
    <location>
        <begin position="1"/>
        <end position="297"/>
    </location>
</feature>
<reference evidence="2 3" key="1">
    <citation type="submission" date="2020-10" db="EMBL/GenBank/DDBJ databases">
        <title>Ca. Dormibacterota MAGs.</title>
        <authorList>
            <person name="Montgomery K."/>
        </authorList>
    </citation>
    <scope>NUCLEOTIDE SEQUENCE [LARGE SCALE GENOMIC DNA]</scope>
    <source>
        <strain evidence="2">Mitchell_Peninsula_5</strain>
    </source>
</reference>
<dbReference type="GO" id="GO:0004497">
    <property type="term" value="F:monooxygenase activity"/>
    <property type="evidence" value="ECO:0007669"/>
    <property type="project" value="UniProtKB-KW"/>
</dbReference>
<dbReference type="GO" id="GO:0071949">
    <property type="term" value="F:FAD binding"/>
    <property type="evidence" value="ECO:0007669"/>
    <property type="project" value="InterPro"/>
</dbReference>
<evidence type="ECO:0000313" key="2">
    <source>
        <dbReference type="EMBL" id="MBJ7609110.1"/>
    </source>
</evidence>
<evidence type="ECO:0000313" key="3">
    <source>
        <dbReference type="Proteomes" id="UP000614410"/>
    </source>
</evidence>
<feature type="non-terminal residue" evidence="2">
    <location>
        <position position="1"/>
    </location>
</feature>
<dbReference type="PANTHER" id="PTHR42685:SF19">
    <property type="entry name" value="POSSIBLE OXIDOREDUCTASE"/>
    <property type="match status" value="1"/>
</dbReference>
<accession>A0A934NFV4</accession>
<organism evidence="2 3">
    <name type="scientific">Candidatus Amunia macphersoniae</name>
    <dbReference type="NCBI Taxonomy" id="3127014"/>
    <lineage>
        <taxon>Bacteria</taxon>
        <taxon>Bacillati</taxon>
        <taxon>Candidatus Dormiibacterota</taxon>
        <taxon>Candidatus Dormibacteria</taxon>
        <taxon>Candidatus Aeolococcales</taxon>
        <taxon>Candidatus Aeolococcaceae</taxon>
        <taxon>Candidatus Amunia</taxon>
    </lineage>
</organism>
<keyword evidence="2" id="KW-0503">Monooxygenase</keyword>
<evidence type="ECO:0000259" key="1">
    <source>
        <dbReference type="Pfam" id="PF01494"/>
    </source>
</evidence>
<dbReference type="AlphaFoldDB" id="A0A934NFV4"/>
<dbReference type="InterPro" id="IPR036188">
    <property type="entry name" value="FAD/NAD-bd_sf"/>
</dbReference>
<dbReference type="SUPFAM" id="SSF51905">
    <property type="entry name" value="FAD/NAD(P)-binding domain"/>
    <property type="match status" value="1"/>
</dbReference>
<dbReference type="PANTHER" id="PTHR42685">
    <property type="entry name" value="GERANYLGERANYL DIPHOSPHATE REDUCTASE"/>
    <property type="match status" value="1"/>
</dbReference>
<dbReference type="Pfam" id="PF01494">
    <property type="entry name" value="FAD_binding_3"/>
    <property type="match status" value="1"/>
</dbReference>
<dbReference type="Gene3D" id="3.50.50.60">
    <property type="entry name" value="FAD/NAD(P)-binding domain"/>
    <property type="match status" value="1"/>
</dbReference>
<protein>
    <submittedName>
        <fullName evidence="2">FAD-dependent monooxygenase</fullName>
    </submittedName>
</protein>
<dbReference type="EMBL" id="JAEKNN010000029">
    <property type="protein sequence ID" value="MBJ7609110.1"/>
    <property type="molecule type" value="Genomic_DNA"/>
</dbReference>
<keyword evidence="2" id="KW-0560">Oxidoreductase</keyword>
<dbReference type="InterPro" id="IPR050407">
    <property type="entry name" value="Geranylgeranyl_reductase"/>
</dbReference>
<name>A0A934NFV4_9BACT</name>
<gene>
    <name evidence="2" type="ORF">JF887_06720</name>
</gene>
<sequence>VLSRAGHHVTVLDRAHFPRDKPCGEGLMPSGVAVLRRLGILDAVLATGAPRIRGVRYTHGDGTPTAYAPFPMPADGSEAWGLGVRRTVFDAVLIEALRREPRVTLLEGVRASGVLRGVSGRITGVTTEEGPVRANAVIAADGLHSPMRAAAGWTVATSAEGRYGLAGHWKLDVRGLDRITVSFGDREEWYQCPVGSDLLLVSTLAGRARIGFTARNYQAVARATLPALRGAALVSGTLAAGQFRQRARTVAADGMFLVGDAAGYGDPTTGEGIGIGLLLGQRLGGHIAALLSGEVDRRTAEVRYRRDHTEIWRNRSRVTALALMMARYPRLSRRAVARAVDRPEALGALLGINCGYWGFGKLTPRDWLSLSGF</sequence>
<dbReference type="InterPro" id="IPR002938">
    <property type="entry name" value="FAD-bd"/>
</dbReference>
<dbReference type="Proteomes" id="UP000614410">
    <property type="component" value="Unassembled WGS sequence"/>
</dbReference>
<proteinExistence type="predicted"/>
<comment type="caution">
    <text evidence="2">The sequence shown here is derived from an EMBL/GenBank/DDBJ whole genome shotgun (WGS) entry which is preliminary data.</text>
</comment>